<dbReference type="PIRSF" id="PIRSF016578">
    <property type="entry name" value="HsaA"/>
    <property type="match status" value="1"/>
</dbReference>
<sequence length="391" mass="41307">MHADTLASPVLPPAQAQAASDAAFDALLLEIRARRDEFARQTYLSQDIVEKLRQVGVYRALVPRSLGGDEVSPADFCRMVERIAQADGSAGWVASFGVSVMYLAALPQVTLEAIYAGGPDVVFAGAVFPPQAAQAKDDGIHVAGRWKFGSGCTGASLVGVGIKLDTDPAPGLPRMAVLPRDAVRIEHNWDVIGMQGTGSHDVAVDAAVVAPEWTFIRGGTPTLESPLYRYPSIAFAAQVLAVVGLGVARAALEEITAAADGRVSITGAPNLADRAYVQIELAKAEAQLRSARAFFYESTDSVWQAVLDGEAITAQQCNLLRLASTHAARAGADVARAAFTLSGTPGIFRAQPMQRYLHDALVVVQHAFLAEGHWQSAGRVLLGQSTPPGYP</sequence>
<keyword evidence="4" id="KW-0503">Monooxygenase</keyword>
<comment type="caution">
    <text evidence="4">The sequence shown here is derived from an EMBL/GenBank/DDBJ whole genome shotgun (WGS) entry which is preliminary data.</text>
</comment>
<evidence type="ECO:0000259" key="3">
    <source>
        <dbReference type="Pfam" id="PF08028"/>
    </source>
</evidence>
<dbReference type="Gene3D" id="1.10.540.10">
    <property type="entry name" value="Acyl-CoA dehydrogenase/oxidase, N-terminal domain"/>
    <property type="match status" value="1"/>
</dbReference>
<dbReference type="Gene3D" id="1.20.140.10">
    <property type="entry name" value="Butyryl-CoA Dehydrogenase, subunit A, domain 3"/>
    <property type="match status" value="1"/>
</dbReference>
<dbReference type="GO" id="GO:0004497">
    <property type="term" value="F:monooxygenase activity"/>
    <property type="evidence" value="ECO:0007669"/>
    <property type="project" value="UniProtKB-KW"/>
</dbReference>
<gene>
    <name evidence="4" type="ORF">EA656_19475</name>
</gene>
<organism evidence="4 5">
    <name type="scientific">Pseudoxanthomonas winnipegensis</name>
    <dbReference type="NCBI Taxonomy" id="2480810"/>
    <lineage>
        <taxon>Bacteria</taxon>
        <taxon>Pseudomonadati</taxon>
        <taxon>Pseudomonadota</taxon>
        <taxon>Gammaproteobacteria</taxon>
        <taxon>Lysobacterales</taxon>
        <taxon>Lysobacteraceae</taxon>
        <taxon>Pseudoxanthomonas</taxon>
    </lineage>
</organism>
<dbReference type="AlphaFoldDB" id="A0A4Q8LK06"/>
<evidence type="ECO:0000256" key="1">
    <source>
        <dbReference type="ARBA" id="ARBA00023002"/>
    </source>
</evidence>
<dbReference type="RefSeq" id="WP_130525082.1">
    <property type="nucleotide sequence ID" value="NZ_SHLZ01000009.1"/>
</dbReference>
<evidence type="ECO:0000259" key="2">
    <source>
        <dbReference type="Pfam" id="PF02771"/>
    </source>
</evidence>
<dbReference type="GO" id="GO:0006552">
    <property type="term" value="P:L-leucine catabolic process"/>
    <property type="evidence" value="ECO:0007669"/>
    <property type="project" value="TreeGrafter"/>
</dbReference>
<dbReference type="InterPro" id="IPR013107">
    <property type="entry name" value="Acyl-CoA_DH_C"/>
</dbReference>
<dbReference type="Proteomes" id="UP000292087">
    <property type="component" value="Unassembled WGS sequence"/>
</dbReference>
<keyword evidence="1" id="KW-0560">Oxidoreductase</keyword>
<dbReference type="InterPro" id="IPR046373">
    <property type="entry name" value="Acyl-CoA_Oxase/DH_mid-dom_sf"/>
</dbReference>
<dbReference type="GO" id="GO:0050660">
    <property type="term" value="F:flavin adenine dinucleotide binding"/>
    <property type="evidence" value="ECO:0007669"/>
    <property type="project" value="InterPro"/>
</dbReference>
<dbReference type="Gene3D" id="2.40.110.10">
    <property type="entry name" value="Butyryl-CoA Dehydrogenase, subunit A, domain 2"/>
    <property type="match status" value="1"/>
</dbReference>
<dbReference type="InterPro" id="IPR036250">
    <property type="entry name" value="AcylCo_DH-like_C"/>
</dbReference>
<accession>A0A4Q8LK06</accession>
<evidence type="ECO:0000313" key="4">
    <source>
        <dbReference type="EMBL" id="TAA30587.1"/>
    </source>
</evidence>
<dbReference type="EMBL" id="SHMF01000007">
    <property type="protein sequence ID" value="TAA30587.1"/>
    <property type="molecule type" value="Genomic_DNA"/>
</dbReference>
<evidence type="ECO:0000313" key="5">
    <source>
        <dbReference type="Proteomes" id="UP000292087"/>
    </source>
</evidence>
<dbReference type="GO" id="GO:0008470">
    <property type="term" value="F:3-methylbutanoyl-CoA dehydrogenase activity"/>
    <property type="evidence" value="ECO:0007669"/>
    <property type="project" value="TreeGrafter"/>
</dbReference>
<feature type="domain" description="Acyl-CoA dehydrogenase C-terminal" evidence="3">
    <location>
        <begin position="239"/>
        <end position="369"/>
    </location>
</feature>
<dbReference type="Pfam" id="PF08028">
    <property type="entry name" value="Acyl-CoA_dh_2"/>
    <property type="match status" value="1"/>
</dbReference>
<dbReference type="InterPro" id="IPR009100">
    <property type="entry name" value="AcylCoA_DH/oxidase_NM_dom_sf"/>
</dbReference>
<dbReference type="PANTHER" id="PTHR43884:SF12">
    <property type="entry name" value="ISOVALERYL-COA DEHYDROGENASE, MITOCHONDRIAL-RELATED"/>
    <property type="match status" value="1"/>
</dbReference>
<dbReference type="InterPro" id="IPR013786">
    <property type="entry name" value="AcylCoA_DH/ox_N"/>
</dbReference>
<dbReference type="InterPro" id="IPR037069">
    <property type="entry name" value="AcylCoA_DH/ox_N_sf"/>
</dbReference>
<reference evidence="4 5" key="1">
    <citation type="submission" date="2019-02" db="EMBL/GenBank/DDBJ databases">
        <title>WGS of Pseudoxanthomonas species novum from clinical isolates.</title>
        <authorList>
            <person name="Bernier A.-M."/>
            <person name="Bernard K."/>
            <person name="Vachon A."/>
        </authorList>
    </citation>
    <scope>NUCLEOTIDE SEQUENCE [LARGE SCALE GENOMIC DNA]</scope>
    <source>
        <strain evidence="4 5">NML140781</strain>
    </source>
</reference>
<protein>
    <submittedName>
        <fullName evidence="4">Flavin-dependent monooxygenase</fullName>
    </submittedName>
</protein>
<dbReference type="SUPFAM" id="SSF56645">
    <property type="entry name" value="Acyl-CoA dehydrogenase NM domain-like"/>
    <property type="match status" value="1"/>
</dbReference>
<name>A0A4Q8LK06_9GAMM</name>
<feature type="domain" description="Acyl-CoA dehydrogenase/oxidase N-terminal" evidence="2">
    <location>
        <begin position="25"/>
        <end position="101"/>
    </location>
</feature>
<dbReference type="Pfam" id="PF02771">
    <property type="entry name" value="Acyl-CoA_dh_N"/>
    <property type="match status" value="1"/>
</dbReference>
<proteinExistence type="predicted"/>
<dbReference type="PANTHER" id="PTHR43884">
    <property type="entry name" value="ACYL-COA DEHYDROGENASE"/>
    <property type="match status" value="1"/>
</dbReference>
<dbReference type="SUPFAM" id="SSF47203">
    <property type="entry name" value="Acyl-CoA dehydrogenase C-terminal domain-like"/>
    <property type="match status" value="1"/>
</dbReference>